<accession>C0DYA0</accession>
<reference evidence="1 2" key="1">
    <citation type="submission" date="2009-01" db="EMBL/GenBank/DDBJ databases">
        <authorList>
            <person name="Fulton L."/>
            <person name="Clifton S."/>
            <person name="Chinwalla A.T."/>
            <person name="Mitreva M."/>
            <person name="Sodergren E."/>
            <person name="Weinstock G."/>
            <person name="Clifton S."/>
            <person name="Dooling D.J."/>
            <person name="Fulton B."/>
            <person name="Minx P."/>
            <person name="Pepin K.H."/>
            <person name="Johnson M."/>
            <person name="Bhonagiri V."/>
            <person name="Nash W.E."/>
            <person name="Mardis E.R."/>
            <person name="Wilson R.K."/>
        </authorList>
    </citation>
    <scope>NUCLEOTIDE SEQUENCE [LARGE SCALE GENOMIC DNA]</scope>
    <source>
        <strain evidence="1 2">ATCC 23834</strain>
    </source>
</reference>
<protein>
    <submittedName>
        <fullName evidence="1">Uncharacterized protein</fullName>
    </submittedName>
</protein>
<gene>
    <name evidence="1" type="ORF">EIKCOROL_02362</name>
</gene>
<organism evidence="1 2">
    <name type="scientific">Eikenella corrodens ATCC 23834</name>
    <dbReference type="NCBI Taxonomy" id="546274"/>
    <lineage>
        <taxon>Bacteria</taxon>
        <taxon>Pseudomonadati</taxon>
        <taxon>Pseudomonadota</taxon>
        <taxon>Betaproteobacteria</taxon>
        <taxon>Neisseriales</taxon>
        <taxon>Neisseriaceae</taxon>
        <taxon>Eikenella</taxon>
    </lineage>
</organism>
<proteinExistence type="predicted"/>
<evidence type="ECO:0000313" key="2">
    <source>
        <dbReference type="Proteomes" id="UP000005837"/>
    </source>
</evidence>
<dbReference type="AlphaFoldDB" id="C0DYA0"/>
<evidence type="ECO:0000313" key="1">
    <source>
        <dbReference type="EMBL" id="EEG22957.1"/>
    </source>
</evidence>
<sequence length="45" mass="5201">MFSGFSGSLSSLILHFVLSHTSWHCLLTVWEIGFLRKPYLLLFES</sequence>
<dbReference type="Proteomes" id="UP000005837">
    <property type="component" value="Unassembled WGS sequence"/>
</dbReference>
<dbReference type="HOGENOM" id="CLU_3199241_0_0_4"/>
<comment type="caution">
    <text evidence="1">The sequence shown here is derived from an EMBL/GenBank/DDBJ whole genome shotgun (WGS) entry which is preliminary data.</text>
</comment>
<name>C0DYA0_EIKCO</name>
<dbReference type="EMBL" id="ACEA01000052">
    <property type="protein sequence ID" value="EEG22957.1"/>
    <property type="molecule type" value="Genomic_DNA"/>
</dbReference>